<dbReference type="Gene3D" id="1.10.1200.10">
    <property type="entry name" value="ACP-like"/>
    <property type="match status" value="1"/>
</dbReference>
<keyword evidence="8" id="KW-0963">Cytoplasm</keyword>
<feature type="modified residue" description="O-(pantetheine 4'-phosphoryl)serine" evidence="8">
    <location>
        <position position="40"/>
    </location>
</feature>
<dbReference type="NCBIfam" id="NF002150">
    <property type="entry name" value="PRK00982.1-4"/>
    <property type="match status" value="1"/>
</dbReference>
<dbReference type="InterPro" id="IPR036736">
    <property type="entry name" value="ACP-like_sf"/>
</dbReference>
<protein>
    <recommendedName>
        <fullName evidence="8 9">Acyl carrier protein</fullName>
        <shortName evidence="8">ACP</shortName>
    </recommendedName>
</protein>
<evidence type="ECO:0000256" key="6">
    <source>
        <dbReference type="ARBA" id="ARBA00023098"/>
    </source>
</evidence>
<sequence>MSETIDILMEVKNIVAEKLGVNISKITPQAKFADDLGADSLDTIELVMAMEERFGIAINDQDAENIENLEDAVEFIELAIKNK</sequence>
<dbReference type="InterPro" id="IPR009081">
    <property type="entry name" value="PP-bd_ACP"/>
</dbReference>
<dbReference type="GO" id="GO:0009245">
    <property type="term" value="P:lipid A biosynthetic process"/>
    <property type="evidence" value="ECO:0007669"/>
    <property type="project" value="TreeGrafter"/>
</dbReference>
<evidence type="ECO:0000256" key="8">
    <source>
        <dbReference type="HAMAP-Rule" id="MF_01217"/>
    </source>
</evidence>
<dbReference type="InterPro" id="IPR006162">
    <property type="entry name" value="Ppantetheine_attach_site"/>
</dbReference>
<dbReference type="GO" id="GO:0000035">
    <property type="term" value="F:acyl binding"/>
    <property type="evidence" value="ECO:0007669"/>
    <property type="project" value="TreeGrafter"/>
</dbReference>
<reference evidence="11" key="2">
    <citation type="submission" date="2019-04" db="EMBL/GenBank/DDBJ databases">
        <authorList>
            <person name="Pasella M."/>
        </authorList>
    </citation>
    <scope>NUCLEOTIDE SEQUENCE</scope>
    <source>
        <strain evidence="11">HV05337</strain>
    </source>
</reference>
<comment type="similarity">
    <text evidence="1 8">Belongs to the acyl carrier protein (ACP) family.</text>
</comment>
<dbReference type="NCBIfam" id="TIGR00517">
    <property type="entry name" value="acyl_carrier"/>
    <property type="match status" value="1"/>
</dbReference>
<dbReference type="GO" id="GO:0005829">
    <property type="term" value="C:cytosol"/>
    <property type="evidence" value="ECO:0007669"/>
    <property type="project" value="TreeGrafter"/>
</dbReference>
<keyword evidence="4 8" id="KW-0597">Phosphoprotein</keyword>
<feature type="domain" description="Carrier" evidence="10">
    <location>
        <begin position="2"/>
        <end position="80"/>
    </location>
</feature>
<dbReference type="AlphaFoldDB" id="A0A4D6X0Z4"/>
<dbReference type="SUPFAM" id="SSF47336">
    <property type="entry name" value="ACP-like"/>
    <property type="match status" value="1"/>
</dbReference>
<dbReference type="GO" id="GO:0016020">
    <property type="term" value="C:membrane"/>
    <property type="evidence" value="ECO:0007669"/>
    <property type="project" value="GOC"/>
</dbReference>
<dbReference type="PANTHER" id="PTHR20863">
    <property type="entry name" value="ACYL CARRIER PROTEIN"/>
    <property type="match status" value="1"/>
</dbReference>
<geneLocation type="plastid" evidence="11"/>
<evidence type="ECO:0000256" key="4">
    <source>
        <dbReference type="ARBA" id="ARBA00022553"/>
    </source>
</evidence>
<keyword evidence="3 8" id="KW-0444">Lipid biosynthesis</keyword>
<keyword evidence="7 8" id="KW-0275">Fatty acid biosynthesis</keyword>
<evidence type="ECO:0000259" key="10">
    <source>
        <dbReference type="PROSITE" id="PS50075"/>
    </source>
</evidence>
<comment type="function">
    <text evidence="8 9">Carrier of the growing fatty acid chain in fatty acid biosynthesis.</text>
</comment>
<keyword evidence="5 8" id="KW-0276">Fatty acid metabolism</keyword>
<proteinExistence type="inferred from homology"/>
<evidence type="ECO:0000256" key="1">
    <source>
        <dbReference type="ARBA" id="ARBA00010930"/>
    </source>
</evidence>
<evidence type="ECO:0000256" key="9">
    <source>
        <dbReference type="RuleBase" id="RU000722"/>
    </source>
</evidence>
<dbReference type="EMBL" id="MK814681">
    <property type="protein sequence ID" value="QCI07455.1"/>
    <property type="molecule type" value="Genomic_DNA"/>
</dbReference>
<keyword evidence="2 8" id="KW-0596">Phosphopantetheine</keyword>
<dbReference type="PANTHER" id="PTHR20863:SF76">
    <property type="entry name" value="CARRIER DOMAIN-CONTAINING PROTEIN"/>
    <property type="match status" value="1"/>
</dbReference>
<keyword evidence="11" id="KW-0934">Plastid</keyword>
<dbReference type="NCBIfam" id="NF002148">
    <property type="entry name" value="PRK00982.1-2"/>
    <property type="match status" value="1"/>
</dbReference>
<dbReference type="NCBIfam" id="NF002151">
    <property type="entry name" value="PRK00982.1-5"/>
    <property type="match status" value="1"/>
</dbReference>
<dbReference type="Pfam" id="PF00550">
    <property type="entry name" value="PP-binding"/>
    <property type="match status" value="1"/>
</dbReference>
<dbReference type="GO" id="GO:0000036">
    <property type="term" value="F:acyl carrier activity"/>
    <property type="evidence" value="ECO:0007669"/>
    <property type="project" value="UniProtKB-UniRule"/>
</dbReference>
<evidence type="ECO:0000256" key="5">
    <source>
        <dbReference type="ARBA" id="ARBA00022832"/>
    </source>
</evidence>
<dbReference type="HAMAP" id="MF_01217">
    <property type="entry name" value="Acyl_carrier"/>
    <property type="match status" value="1"/>
</dbReference>
<keyword evidence="6 8" id="KW-0443">Lipid metabolism</keyword>
<dbReference type="UniPathway" id="UPA00094"/>
<comment type="PTM">
    <text evidence="8">4'-phosphopantetheine is transferred from CoA to a specific serine of apo-ACP by AcpS. This modification is essential for activity because fatty acids are bound in thioester linkage to the sulfhydryl of the prosthetic group.</text>
</comment>
<accession>A0A4D6X0Z4</accession>
<dbReference type="PROSITE" id="PS50075">
    <property type="entry name" value="CARRIER"/>
    <property type="match status" value="1"/>
</dbReference>
<evidence type="ECO:0000256" key="3">
    <source>
        <dbReference type="ARBA" id="ARBA00022516"/>
    </source>
</evidence>
<gene>
    <name evidence="8 11" type="primary">acpP</name>
</gene>
<dbReference type="InterPro" id="IPR003231">
    <property type="entry name" value="ACP"/>
</dbReference>
<evidence type="ECO:0000256" key="2">
    <source>
        <dbReference type="ARBA" id="ARBA00022450"/>
    </source>
</evidence>
<reference evidence="11" key="1">
    <citation type="journal article" date="2019" name="Mol. Phylogenet. Evol.">
        <title>Morphological evolution and classification of the red algal order Ceramiales inferred using plastid phylogenomics.</title>
        <authorList>
            <person name="Diaz-Tapia P."/>
            <person name="Pasella M.M."/>
            <person name="Verbruggen H."/>
            <person name="Maggs C.A."/>
        </authorList>
    </citation>
    <scope>NUCLEOTIDE SEQUENCE</scope>
    <source>
        <strain evidence="11">HV05337</strain>
    </source>
</reference>
<name>A0A4D6X0Z4_9FLOR</name>
<comment type="pathway">
    <text evidence="8">Lipid metabolism; fatty acid biosynthesis.</text>
</comment>
<evidence type="ECO:0000313" key="11">
    <source>
        <dbReference type="EMBL" id="QCI07455.1"/>
    </source>
</evidence>
<organism evidence="11">
    <name type="scientific">Leiomenia cribrosa</name>
    <dbReference type="NCBI Taxonomy" id="217483"/>
    <lineage>
        <taxon>Eukaryota</taxon>
        <taxon>Rhodophyta</taxon>
        <taxon>Florideophyceae</taxon>
        <taxon>Rhodymeniophycidae</taxon>
        <taxon>Gigartinales</taxon>
        <taxon>Kallymeniaceae</taxon>
        <taxon>Leiomenia</taxon>
    </lineage>
</organism>
<comment type="subcellular location">
    <subcellularLocation>
        <location evidence="8">Cytoplasm</location>
    </subcellularLocation>
</comment>
<evidence type="ECO:0000256" key="7">
    <source>
        <dbReference type="ARBA" id="ARBA00023160"/>
    </source>
</evidence>
<dbReference type="PROSITE" id="PS00012">
    <property type="entry name" value="PHOSPHOPANTETHEINE"/>
    <property type="match status" value="1"/>
</dbReference>